<dbReference type="InterPro" id="IPR011646">
    <property type="entry name" value="KAP_P-loop"/>
</dbReference>
<feature type="domain" description="KAP NTPase" evidence="1">
    <location>
        <begin position="20"/>
        <end position="322"/>
    </location>
</feature>
<dbReference type="SUPFAM" id="SSF52540">
    <property type="entry name" value="P-loop containing nucleoside triphosphate hydrolases"/>
    <property type="match status" value="1"/>
</dbReference>
<dbReference type="RefSeq" id="WP_093071275.1">
    <property type="nucleotide sequence ID" value="NZ_BSOK01000001.1"/>
</dbReference>
<proteinExistence type="predicted"/>
<dbReference type="Proteomes" id="UP000198501">
    <property type="component" value="Unassembled WGS sequence"/>
</dbReference>
<evidence type="ECO:0000313" key="5">
    <source>
        <dbReference type="Proteomes" id="UP001156645"/>
    </source>
</evidence>
<sequence length="430" mass="49708">MTDYNLMKDFTFHERDEFTREPIAEKIIKLLDSDIEVSPLIIDGKWGTGKTEFCFKLKNLIEENNPNDYKVGYVNAFQADHANEPLLTLIAEVASFYDEKDDKRKNFIKNAVPYLRLISGIGLKAGLGFAFGRYAADIPDALADGVEEIKDGSKSLIDQSLESMIKDQVEAEKNLSTLRDALSDIASTNPIILLIDELDRCRPDFAVMMLETIKHVFDVDNVQIILITNAEQLKATIKHSYGSETDSHSYLYKFFKYQINLPTTNKDEENRSVSNNVTYFRRVIQDSNVISQEFKENKLIYQIPLFIDISTLSLRNIEQVIRCIETLIVFEDKGKSQSYVIEQVLMVFLSFLYRLNNNVLEEIIYRRLDSSNFYSLISTRSFKLPQYFHEQSVITLQELITIIFDRYFTSSRIKLPNDHWSLSQTLCNCL</sequence>
<reference evidence="3 4" key="2">
    <citation type="submission" date="2016-10" db="EMBL/GenBank/DDBJ databases">
        <authorList>
            <person name="de Groot N.N."/>
        </authorList>
    </citation>
    <scope>NUCLEOTIDE SEQUENCE [LARGE SCALE GENOMIC DNA]</scope>
    <source>
        <strain evidence="3 4">DSM 23406</strain>
    </source>
</reference>
<keyword evidence="5" id="KW-1185">Reference proteome</keyword>
<reference evidence="2" key="4">
    <citation type="submission" date="2023-01" db="EMBL/GenBank/DDBJ databases">
        <title>Draft genome sequence of Psychrobacter pacificensis strain NBRC 103191.</title>
        <authorList>
            <person name="Sun Q."/>
            <person name="Mori K."/>
        </authorList>
    </citation>
    <scope>NUCLEOTIDE SEQUENCE</scope>
    <source>
        <strain evidence="2">NBRC 103191</strain>
    </source>
</reference>
<dbReference type="Pfam" id="PF07693">
    <property type="entry name" value="KAP_NTPase"/>
    <property type="match status" value="1"/>
</dbReference>
<dbReference type="EMBL" id="BSOK01000001">
    <property type="protein sequence ID" value="GLR27763.1"/>
    <property type="molecule type" value="Genomic_DNA"/>
</dbReference>
<evidence type="ECO:0000259" key="1">
    <source>
        <dbReference type="Pfam" id="PF07693"/>
    </source>
</evidence>
<dbReference type="Proteomes" id="UP001156645">
    <property type="component" value="Unassembled WGS sequence"/>
</dbReference>
<dbReference type="EMBL" id="FNAL01000028">
    <property type="protein sequence ID" value="SDE13342.1"/>
    <property type="molecule type" value="Genomic_DNA"/>
</dbReference>
<reference evidence="2" key="1">
    <citation type="journal article" date="2014" name="Int. J. Syst. Evol. Microbiol.">
        <title>Complete genome of a new Firmicutes species belonging to the dominant human colonic microbiota ('Ruminococcus bicirculans') reveals two chromosomes and a selective capacity to utilize plant glucans.</title>
        <authorList>
            <consortium name="NISC Comparative Sequencing Program"/>
            <person name="Wegmann U."/>
            <person name="Louis P."/>
            <person name="Goesmann A."/>
            <person name="Henrissat B."/>
            <person name="Duncan S.H."/>
            <person name="Flint H.J."/>
        </authorList>
    </citation>
    <scope>NUCLEOTIDE SEQUENCE</scope>
    <source>
        <strain evidence="2">NBRC 103191</strain>
    </source>
</reference>
<dbReference type="AlphaFoldDB" id="A0A1G7AEX5"/>
<dbReference type="Gene3D" id="3.40.50.300">
    <property type="entry name" value="P-loop containing nucleotide triphosphate hydrolases"/>
    <property type="match status" value="1"/>
</dbReference>
<organism evidence="3 4">
    <name type="scientific">Psychrobacter pacificensis</name>
    <dbReference type="NCBI Taxonomy" id="112002"/>
    <lineage>
        <taxon>Bacteria</taxon>
        <taxon>Pseudomonadati</taxon>
        <taxon>Pseudomonadota</taxon>
        <taxon>Gammaproteobacteria</taxon>
        <taxon>Moraxellales</taxon>
        <taxon>Moraxellaceae</taxon>
        <taxon>Psychrobacter</taxon>
    </lineage>
</organism>
<protein>
    <submittedName>
        <fullName evidence="2">ATPase AAA</fullName>
    </submittedName>
    <submittedName>
        <fullName evidence="3">KAP family P-loop domain-containing protein</fullName>
    </submittedName>
</protein>
<accession>A0A1G7AEX5</accession>
<evidence type="ECO:0000313" key="4">
    <source>
        <dbReference type="Proteomes" id="UP000198501"/>
    </source>
</evidence>
<name>A0A1G7AEX5_9GAMM</name>
<reference evidence="5" key="3">
    <citation type="journal article" date="2019" name="Int. J. Syst. Evol. Microbiol.">
        <title>The Global Catalogue of Microorganisms (GCM) 10K type strain sequencing project: providing services to taxonomists for standard genome sequencing and annotation.</title>
        <authorList>
            <consortium name="The Broad Institute Genomics Platform"/>
            <consortium name="The Broad Institute Genome Sequencing Center for Infectious Disease"/>
            <person name="Wu L."/>
            <person name="Ma J."/>
        </authorList>
    </citation>
    <scope>NUCLEOTIDE SEQUENCE [LARGE SCALE GENOMIC DNA]</scope>
    <source>
        <strain evidence="5">NBRC 103191</strain>
    </source>
</reference>
<dbReference type="InterPro" id="IPR027417">
    <property type="entry name" value="P-loop_NTPase"/>
</dbReference>
<evidence type="ECO:0000313" key="2">
    <source>
        <dbReference type="EMBL" id="GLR27763.1"/>
    </source>
</evidence>
<evidence type="ECO:0000313" key="3">
    <source>
        <dbReference type="EMBL" id="SDE13342.1"/>
    </source>
</evidence>
<gene>
    <name evidence="2" type="ORF">GCM10007915_00010</name>
    <name evidence="3" type="ORF">SAMN05660405_02434</name>
</gene>